<dbReference type="InterPro" id="IPR019734">
    <property type="entry name" value="TPR_rpt"/>
</dbReference>
<sequence length="2574" mass="282769">MTSKTEQSFAAAMRAAENAPDSDDAWDHLEELAESLQRPEDVASLYRDLLGRGLDRDITGPLAERAVNFHEEWFGEEPEVITELLTSIITRDPEATWAFDRLTVTLTAAEQWDQLLSVYDRTLGVTTDKATRKRLLDDAAHVAKDFADQQERAADYMVKQLELDRGNTKLEASLARLLERQERWSDLIELWRGRLPQLSSLEARELRVEIAACYLDKLNDPQQALDELEALLEESAGHTEACSQLERLLEHASAGLPLRRRALSLLRKNYDAAERPEDVIRVLERALNFVNDEERAALYRELGSRLGIAGDDARAMQHYGALLTIDPGDADARKQLRQLAERSGQHDLHAASLVAAAEASEGSQRTTLLIEAAHAYRDLLDDKDTAADLYSRVLESEEPEQGAALAAAHGLAELLAGSGEDIRRLDVLETLARLERVSAVRKTILGEAARLAERLDQADRALANWNRRLEVDPDDLEARDALVELLETNERWEQLVEALEKRAAAPVLDQQRRADLIRAARILEDRLARDADATNTWLAVRESFGDEPETLDALDGLMAKTGRWAELATLLGSSAGQGRARAARTYVRIGDIQREHLADPDAAANSYALALGVEPGDGPARAGLQALLSLDSCGPQAGEALARAFRATGDWEAGLEILDERLAAAATPEDKSRLLRESANLYETRAGDPAKAHEILSSALPFAPEDLALEHDLLRLAEETGSWDATATAFELAAQACLSERRSAQLLFESGRIHETQLGNPEAATDAYGGAAKADPRRVDAHEAVSRCAAQAGRYPEAASAALLVIVARERPDGTLISDLENAASATDSFAALAGAFEAAIAEHGQDLRQTLQRNLELLVAGWWEKTGDMAKATAAARRGVNHEPSHPESLALLAGLQRKDPGPDLIETLLRLDAIAEHDLDQLHEAGQIGIEAGDEHTELARQTLVRLYRKAARMWSRGDEASGAMSPEEAAQWSLERLVELASDEPDQAVRLLLDGATLPVDAETSRDLRRRAAEILAQSGESGRAIDLYTGVLAEDEPLIEDIARVASLCEDEDRVSELIGLRLRELEMTEDIARRLELRLELSRLTGVLEARGGRVETLRENLEEAPGHPESVAALSELLDQRGRYDELAEVLASQAAKVSEAGDTGSAGALFLRAAMLSEQRLGDPEQAIANYRKAVEIEPSNQALDALARLYTQQDRPDAAAKQLERRLEATPESERVAILLKLARARIAAEQREKAVQVLETAFTEAPRNGEVRKLLIRLHRERDDKEALARTLAAAATAVGDPNTVVAYAREAAELYEELGTPELSVPVLERAHEFASDDRRLKVMLADGLRGAGRLDEARTLLEDLIEGFGRRRSAQRAEVHVRLARVALAQEKVEEAIDQLEQASKMAAGNVTILRALAETAHSAGQLDRAERAYRTLLLSLRRGGEDAPVNAAEVYLALALIAADKQEPDRVEELNESVLEAVAEDDSQAPKLQKLLRKHGDFTLLRRVLDTRLANVKAPRRRAKILGALGDVHEHDLQDVDAALEARLEAVETDPSSPLLHDAVKDLAIRLGRTERYAKLLEDRLASMRRGDEALIRCELLLRLGEVMESRESFARAAELYTDAEATGVRQVDVWRAQARVAGSTGDSERQVELLQRLANLGADQAETRADARFRMAEVHLSDEESVDEGIEALNAALEDDARWGRAAMILSRACEQHSANEALLELYEKVARRSDDPKVLLHCLENRLRQPEVGLDLAKEAVELALGLEDWDRSEELMLRAVELSESLIDGLAQVDWALLGLAERRREAGDIAGAVKWLTEAAEIADLAKVLPAAEKLAEVAGDPEGDLTLAVKLYESLVERDPTIRAAWEPLARLYGQLGEVDRLERLVEETLDGIQDAKDRNVLRLQLARAFLRSDSRADDAVTILNDALLEDPEQTEANLLLAEHLERSGNVEELLSLLRNQLMAAQGRSDTEAIRALSLNLAQRLRADDLTEALMVVRQALDSQPNDPELISTLLEWGEDELDEDERAMLMERRLAGASDAQVGAMAIELANLRAAMDEPEGELRALEEAYARVPTDDAVRQRLERALRSSNDWAGLVKMLMTVAEQTQDVDRRVQLLREAATVQHDQLGDPEAAIALLREASVVNPDDVRLRIDLAAALGVSGHAQDAITTLSQTLESTEDEALRLQLLTARSKVRRSIDELSEAIDDLEQAYVLDAEAVLELLEDALEALRMGAAADNDLDAERGPTMRLVALREARSANDEARELLVGWVDRARKDLEALHKLREIELAGENWEGLTKVCGRLVALESGEAQVQAALLLSQACRTLEQPGEARTGLEFARRKQPEVASLRAELQVIYAELGARRELADLLIEESDAATDVAARLELLRGAASLYLDLEDPASAAIPLQAILEVDPTDAATVGLLADAYTQSGQYAEAEAIIDAAIEAAPAGRSPELATLQLRKARLAEARGDTETQLLMLQNAFANDKQNGYIAAALADLAEESEQWDLATKVLRQIALMEGECPITRAMSFVRQGRISLILGDTKRAVFWARRAHKEDPELEAANELLAEVQG</sequence>
<gene>
    <name evidence="6" type="ORF">ENSA7_29260</name>
</gene>
<organism evidence="6 7">
    <name type="scientific">Enhygromyxa salina</name>
    <dbReference type="NCBI Taxonomy" id="215803"/>
    <lineage>
        <taxon>Bacteria</taxon>
        <taxon>Pseudomonadati</taxon>
        <taxon>Myxococcota</taxon>
        <taxon>Polyangia</taxon>
        <taxon>Nannocystales</taxon>
        <taxon>Nannocystaceae</taxon>
        <taxon>Enhygromyxa</taxon>
    </lineage>
</organism>
<feature type="region of interest" description="Disordered" evidence="5">
    <location>
        <begin position="1"/>
        <end position="22"/>
    </location>
</feature>
<accession>A0A2S9YQ87</accession>
<evidence type="ECO:0000313" key="6">
    <source>
        <dbReference type="EMBL" id="PRQ07219.1"/>
    </source>
</evidence>
<dbReference type="PROSITE" id="PS50005">
    <property type="entry name" value="TPR"/>
    <property type="match status" value="1"/>
</dbReference>
<dbReference type="Gene3D" id="1.25.40.10">
    <property type="entry name" value="Tetratricopeptide repeat domain"/>
    <property type="match status" value="10"/>
</dbReference>
<protein>
    <submittedName>
        <fullName evidence="6">Tetratricopeptide repeat protein</fullName>
    </submittedName>
</protein>
<keyword evidence="4" id="KW-0175">Coiled coil</keyword>
<evidence type="ECO:0000256" key="5">
    <source>
        <dbReference type="SAM" id="MobiDB-lite"/>
    </source>
</evidence>
<name>A0A2S9YQ87_9BACT</name>
<dbReference type="EMBL" id="PVNL01000057">
    <property type="protein sequence ID" value="PRQ07219.1"/>
    <property type="molecule type" value="Genomic_DNA"/>
</dbReference>
<keyword evidence="2 3" id="KW-0802">TPR repeat</keyword>
<feature type="repeat" description="TPR" evidence="3">
    <location>
        <begin position="1155"/>
        <end position="1188"/>
    </location>
</feature>
<dbReference type="SUPFAM" id="SSF48452">
    <property type="entry name" value="TPR-like"/>
    <property type="match status" value="10"/>
</dbReference>
<evidence type="ECO:0000256" key="4">
    <source>
        <dbReference type="SAM" id="Coils"/>
    </source>
</evidence>
<dbReference type="InterPro" id="IPR011990">
    <property type="entry name" value="TPR-like_helical_dom_sf"/>
</dbReference>
<keyword evidence="1" id="KW-0677">Repeat</keyword>
<reference evidence="6 7" key="1">
    <citation type="submission" date="2018-03" db="EMBL/GenBank/DDBJ databases">
        <title>Draft Genome Sequences of the Obligatory Marine Myxobacteria Enhygromyxa salina SWB007.</title>
        <authorList>
            <person name="Poehlein A."/>
            <person name="Moghaddam J.A."/>
            <person name="Harms H."/>
            <person name="Alanjari M."/>
            <person name="Koenig G.M."/>
            <person name="Daniel R."/>
            <person name="Schaeberle T.F."/>
        </authorList>
    </citation>
    <scope>NUCLEOTIDE SEQUENCE [LARGE SCALE GENOMIC DNA]</scope>
    <source>
        <strain evidence="6 7">SWB007</strain>
    </source>
</reference>
<dbReference type="Pfam" id="PF13432">
    <property type="entry name" value="TPR_16"/>
    <property type="match status" value="2"/>
</dbReference>
<comment type="caution">
    <text evidence="6">The sequence shown here is derived from an EMBL/GenBank/DDBJ whole genome shotgun (WGS) entry which is preliminary data.</text>
</comment>
<dbReference type="Pfam" id="PF14559">
    <property type="entry name" value="TPR_19"/>
    <property type="match status" value="3"/>
</dbReference>
<dbReference type="InterPro" id="IPR051012">
    <property type="entry name" value="CellSynth/LPSAsmb/PSIAsmb"/>
</dbReference>
<proteinExistence type="predicted"/>
<dbReference type="SMART" id="SM00028">
    <property type="entry name" value="TPR"/>
    <property type="match status" value="12"/>
</dbReference>
<evidence type="ECO:0000313" key="7">
    <source>
        <dbReference type="Proteomes" id="UP000238823"/>
    </source>
</evidence>
<evidence type="ECO:0000256" key="1">
    <source>
        <dbReference type="ARBA" id="ARBA00022737"/>
    </source>
</evidence>
<evidence type="ECO:0000256" key="2">
    <source>
        <dbReference type="ARBA" id="ARBA00022803"/>
    </source>
</evidence>
<dbReference type="PANTHER" id="PTHR45586">
    <property type="entry name" value="TPR REPEAT-CONTAINING PROTEIN PA4667"/>
    <property type="match status" value="1"/>
</dbReference>
<dbReference type="Proteomes" id="UP000238823">
    <property type="component" value="Unassembled WGS sequence"/>
</dbReference>
<dbReference type="PANTHER" id="PTHR45586:SF14">
    <property type="entry name" value="TETRATRICOPEPTIDE TPR_2 REPEAT PROTEIN"/>
    <property type="match status" value="1"/>
</dbReference>
<evidence type="ECO:0000256" key="3">
    <source>
        <dbReference type="PROSITE-ProRule" id="PRU00339"/>
    </source>
</evidence>
<feature type="coiled-coil region" evidence="4">
    <location>
        <begin position="448"/>
        <end position="502"/>
    </location>
</feature>